<evidence type="ECO:0000259" key="4">
    <source>
        <dbReference type="PROSITE" id="PS50042"/>
    </source>
</evidence>
<dbReference type="Pfam" id="PF13545">
    <property type="entry name" value="HTH_Crp_2"/>
    <property type="match status" value="1"/>
</dbReference>
<evidence type="ECO:0000313" key="6">
    <source>
        <dbReference type="Proteomes" id="UP000595894"/>
    </source>
</evidence>
<dbReference type="InterPro" id="IPR036388">
    <property type="entry name" value="WH-like_DNA-bd_sf"/>
</dbReference>
<accession>A0A974NTF6</accession>
<organism evidence="5 6">
    <name type="scientific">Sphingomonas aliaeris</name>
    <dbReference type="NCBI Taxonomy" id="2759526"/>
    <lineage>
        <taxon>Bacteria</taxon>
        <taxon>Pseudomonadati</taxon>
        <taxon>Pseudomonadota</taxon>
        <taxon>Alphaproteobacteria</taxon>
        <taxon>Sphingomonadales</taxon>
        <taxon>Sphingomonadaceae</taxon>
        <taxon>Sphingomonas</taxon>
    </lineage>
</organism>
<dbReference type="Pfam" id="PF00027">
    <property type="entry name" value="cNMP_binding"/>
    <property type="match status" value="1"/>
</dbReference>
<protein>
    <submittedName>
        <fullName evidence="5">Crp/Fnr family transcriptional regulator</fullName>
    </submittedName>
</protein>
<dbReference type="InterPro" id="IPR050397">
    <property type="entry name" value="Env_Response_Regulators"/>
</dbReference>
<evidence type="ECO:0000256" key="2">
    <source>
        <dbReference type="ARBA" id="ARBA00023125"/>
    </source>
</evidence>
<dbReference type="InterPro" id="IPR012318">
    <property type="entry name" value="HTH_CRP"/>
</dbReference>
<dbReference type="EMBL" id="CP061035">
    <property type="protein sequence ID" value="QQV76684.1"/>
    <property type="molecule type" value="Genomic_DNA"/>
</dbReference>
<keyword evidence="1" id="KW-0805">Transcription regulation</keyword>
<dbReference type="InterPro" id="IPR036390">
    <property type="entry name" value="WH_DNA-bd_sf"/>
</dbReference>
<gene>
    <name evidence="5" type="ORF">H5J25_14820</name>
</gene>
<dbReference type="PANTHER" id="PTHR24567">
    <property type="entry name" value="CRP FAMILY TRANSCRIPTIONAL REGULATORY PROTEIN"/>
    <property type="match status" value="1"/>
</dbReference>
<keyword evidence="3" id="KW-0804">Transcription</keyword>
<dbReference type="SUPFAM" id="SSF46785">
    <property type="entry name" value="Winged helix' DNA-binding domain"/>
    <property type="match status" value="1"/>
</dbReference>
<dbReference type="CDD" id="cd00038">
    <property type="entry name" value="CAP_ED"/>
    <property type="match status" value="1"/>
</dbReference>
<dbReference type="Proteomes" id="UP000595894">
    <property type="component" value="Chromosome"/>
</dbReference>
<dbReference type="GO" id="GO:0003677">
    <property type="term" value="F:DNA binding"/>
    <property type="evidence" value="ECO:0007669"/>
    <property type="project" value="UniProtKB-KW"/>
</dbReference>
<name>A0A974NTF6_9SPHN</name>
<keyword evidence="2" id="KW-0238">DNA-binding</keyword>
<dbReference type="GO" id="GO:0003700">
    <property type="term" value="F:DNA-binding transcription factor activity"/>
    <property type="evidence" value="ECO:0007669"/>
    <property type="project" value="TreeGrafter"/>
</dbReference>
<evidence type="ECO:0000313" key="5">
    <source>
        <dbReference type="EMBL" id="QQV76684.1"/>
    </source>
</evidence>
<proteinExistence type="predicted"/>
<sequence>MSTSDDFRSTNLLLNALTPEDRALLAPHFTRIELERNHVLVEPGEPIEHIYFPEGGIASVISQMEDTAETELGIFGFEGMSGLAAILGAETTATKTSMQVDGTTAMRIDTARLREAMWQSRPLMELLLRYVQTVLMQVSHSAVSNAHHRMESRLARWLLMCHDRVDGNEIALTHRFMSMMITAQRSGVTVTLHILEGGGAIRSTRGLVTILDRERLEEVAGEAYGTPEAEYRRFIGPFGRSPTQV</sequence>
<dbReference type="KEGG" id="sari:H5J25_14820"/>
<dbReference type="PROSITE" id="PS50042">
    <property type="entry name" value="CNMP_BINDING_3"/>
    <property type="match status" value="1"/>
</dbReference>
<dbReference type="InterPro" id="IPR018490">
    <property type="entry name" value="cNMP-bd_dom_sf"/>
</dbReference>
<dbReference type="AlphaFoldDB" id="A0A974NTF6"/>
<dbReference type="SMART" id="SM00100">
    <property type="entry name" value="cNMP"/>
    <property type="match status" value="1"/>
</dbReference>
<feature type="domain" description="Cyclic nucleotide-binding" evidence="4">
    <location>
        <begin position="13"/>
        <end position="117"/>
    </location>
</feature>
<dbReference type="Gene3D" id="1.10.10.10">
    <property type="entry name" value="Winged helix-like DNA-binding domain superfamily/Winged helix DNA-binding domain"/>
    <property type="match status" value="1"/>
</dbReference>
<dbReference type="InterPro" id="IPR014710">
    <property type="entry name" value="RmlC-like_jellyroll"/>
</dbReference>
<evidence type="ECO:0000256" key="1">
    <source>
        <dbReference type="ARBA" id="ARBA00023015"/>
    </source>
</evidence>
<dbReference type="GO" id="GO:0005829">
    <property type="term" value="C:cytosol"/>
    <property type="evidence" value="ECO:0007669"/>
    <property type="project" value="TreeGrafter"/>
</dbReference>
<dbReference type="SUPFAM" id="SSF51206">
    <property type="entry name" value="cAMP-binding domain-like"/>
    <property type="match status" value="1"/>
</dbReference>
<keyword evidence="6" id="KW-1185">Reference proteome</keyword>
<evidence type="ECO:0000256" key="3">
    <source>
        <dbReference type="ARBA" id="ARBA00023163"/>
    </source>
</evidence>
<reference evidence="6" key="1">
    <citation type="submission" date="2020-09" db="EMBL/GenBank/DDBJ databases">
        <title>Sphingomonas sp., a new species isolated from pork steak.</title>
        <authorList>
            <person name="Heidler von Heilborn D."/>
        </authorList>
    </citation>
    <scope>NUCLEOTIDE SEQUENCE [LARGE SCALE GENOMIC DNA]</scope>
</reference>
<dbReference type="Gene3D" id="2.60.120.10">
    <property type="entry name" value="Jelly Rolls"/>
    <property type="match status" value="1"/>
</dbReference>
<dbReference type="InterPro" id="IPR000595">
    <property type="entry name" value="cNMP-bd_dom"/>
</dbReference>
<dbReference type="PANTHER" id="PTHR24567:SF74">
    <property type="entry name" value="HTH-TYPE TRANSCRIPTIONAL REGULATOR ARCR"/>
    <property type="match status" value="1"/>
</dbReference>
<dbReference type="RefSeq" id="WP_202092280.1">
    <property type="nucleotide sequence ID" value="NZ_CP061035.1"/>
</dbReference>